<dbReference type="Gene3D" id="3.90.70.40">
    <property type="match status" value="1"/>
</dbReference>
<dbReference type="PANTHER" id="PTHR14159">
    <property type="entry name" value="ATAXIN-3-RELATED"/>
    <property type="match status" value="1"/>
</dbReference>
<reference evidence="13 14" key="1">
    <citation type="submission" date="2023-03" db="EMBL/GenBank/DDBJ databases">
        <title>WGS of Gossypium arboreum.</title>
        <authorList>
            <person name="Yu D."/>
        </authorList>
    </citation>
    <scope>NUCLEOTIDE SEQUENCE [LARGE SCALE GENOMIC DNA]</scope>
    <source>
        <tissue evidence="13">Leaf</tissue>
    </source>
</reference>
<keyword evidence="6" id="KW-0378">Hydrolase</keyword>
<comment type="caution">
    <text evidence="13">The sequence shown here is derived from an EMBL/GenBank/DDBJ whole genome shotgun (WGS) entry which is preliminary data.</text>
</comment>
<keyword evidence="10" id="KW-0539">Nucleus</keyword>
<keyword evidence="8" id="KW-0805">Transcription regulation</keyword>
<accession>A0ABR0QBK6</accession>
<dbReference type="InterPro" id="IPR006155">
    <property type="entry name" value="Josephin"/>
</dbReference>
<comment type="caution">
    <text evidence="11">Lacks conserved residue(s) required for the propagation of feature annotation.</text>
</comment>
<dbReference type="PROSITE" id="PS50957">
    <property type="entry name" value="JOSEPHIN"/>
    <property type="match status" value="1"/>
</dbReference>
<evidence type="ECO:0000256" key="3">
    <source>
        <dbReference type="ARBA" id="ARBA00012759"/>
    </source>
</evidence>
<evidence type="ECO:0000256" key="5">
    <source>
        <dbReference type="ARBA" id="ARBA00022786"/>
    </source>
</evidence>
<dbReference type="Pfam" id="PF02099">
    <property type="entry name" value="Josephin"/>
    <property type="match status" value="2"/>
</dbReference>
<organism evidence="13 14">
    <name type="scientific">Gossypium arboreum</name>
    <name type="common">Tree cotton</name>
    <name type="synonym">Gossypium nanking</name>
    <dbReference type="NCBI Taxonomy" id="29729"/>
    <lineage>
        <taxon>Eukaryota</taxon>
        <taxon>Viridiplantae</taxon>
        <taxon>Streptophyta</taxon>
        <taxon>Embryophyta</taxon>
        <taxon>Tracheophyta</taxon>
        <taxon>Spermatophyta</taxon>
        <taxon>Magnoliopsida</taxon>
        <taxon>eudicotyledons</taxon>
        <taxon>Gunneridae</taxon>
        <taxon>Pentapetalae</taxon>
        <taxon>rosids</taxon>
        <taxon>malvids</taxon>
        <taxon>Malvales</taxon>
        <taxon>Malvaceae</taxon>
        <taxon>Malvoideae</taxon>
        <taxon>Gossypium</taxon>
    </lineage>
</organism>
<evidence type="ECO:0000256" key="8">
    <source>
        <dbReference type="ARBA" id="ARBA00023015"/>
    </source>
</evidence>
<keyword evidence="14" id="KW-1185">Reference proteome</keyword>
<evidence type="ECO:0000256" key="9">
    <source>
        <dbReference type="ARBA" id="ARBA00023163"/>
    </source>
</evidence>
<evidence type="ECO:0000256" key="11">
    <source>
        <dbReference type="PROSITE-ProRule" id="PRU00331"/>
    </source>
</evidence>
<keyword evidence="9" id="KW-0804">Transcription</keyword>
<dbReference type="EMBL" id="JARKNE010000004">
    <property type="protein sequence ID" value="KAK5836710.1"/>
    <property type="molecule type" value="Genomic_DNA"/>
</dbReference>
<sequence length="168" mass="19219">MLYLMVQKYKLCAVHCVNTVLQGPFFSEFTLAALASYLDTKERQMMFQGTPPPPVAISSLRIPTMSPRRRFQYPGSSFSLSFSVAQIGVDNGLAIQRQNLLDEYMDDLNVSVSLRLVLQKALEVWDYHNNPLNCPLAEPAQIDPELENAFICHLHDHWFCIRKVNGEW</sequence>
<feature type="domain" description="Josephin" evidence="12">
    <location>
        <begin position="1"/>
        <end position="168"/>
    </location>
</feature>
<evidence type="ECO:0000256" key="1">
    <source>
        <dbReference type="ARBA" id="ARBA00000707"/>
    </source>
</evidence>
<evidence type="ECO:0000256" key="4">
    <source>
        <dbReference type="ARBA" id="ARBA00022670"/>
    </source>
</evidence>
<dbReference type="EC" id="3.4.19.12" evidence="3"/>
<evidence type="ECO:0000313" key="13">
    <source>
        <dbReference type="EMBL" id="KAK5836710.1"/>
    </source>
</evidence>
<evidence type="ECO:0000313" key="14">
    <source>
        <dbReference type="Proteomes" id="UP001358586"/>
    </source>
</evidence>
<protein>
    <recommendedName>
        <fullName evidence="3">ubiquitinyl hydrolase 1</fullName>
        <ecNumber evidence="3">3.4.19.12</ecNumber>
    </recommendedName>
</protein>
<comment type="subcellular location">
    <subcellularLocation>
        <location evidence="2">Nucleus</location>
    </subcellularLocation>
</comment>
<evidence type="ECO:0000259" key="12">
    <source>
        <dbReference type="PROSITE" id="PS50957"/>
    </source>
</evidence>
<gene>
    <name evidence="13" type="ORF">PVK06_012510</name>
</gene>
<keyword evidence="4" id="KW-0645">Protease</keyword>
<name>A0ABR0QBK6_GOSAR</name>
<keyword evidence="5" id="KW-0833">Ubl conjugation pathway</keyword>
<dbReference type="InterPro" id="IPR033865">
    <property type="entry name" value="Ataxin-3"/>
</dbReference>
<evidence type="ECO:0000256" key="10">
    <source>
        <dbReference type="ARBA" id="ARBA00023242"/>
    </source>
</evidence>
<evidence type="ECO:0000256" key="7">
    <source>
        <dbReference type="ARBA" id="ARBA00022807"/>
    </source>
</evidence>
<keyword evidence="7" id="KW-0788">Thiol protease</keyword>
<comment type="catalytic activity">
    <reaction evidence="1">
        <text>Thiol-dependent hydrolysis of ester, thioester, amide, peptide and isopeptide bonds formed by the C-terminal Gly of ubiquitin (a 76-residue protein attached to proteins as an intracellular targeting signal).</text>
        <dbReference type="EC" id="3.4.19.12"/>
    </reaction>
</comment>
<evidence type="ECO:0000256" key="2">
    <source>
        <dbReference type="ARBA" id="ARBA00004123"/>
    </source>
</evidence>
<dbReference type="Proteomes" id="UP001358586">
    <property type="component" value="Chromosome 4"/>
</dbReference>
<dbReference type="SMART" id="SM01246">
    <property type="entry name" value="Josephin"/>
    <property type="match status" value="1"/>
</dbReference>
<proteinExistence type="predicted"/>
<evidence type="ECO:0000256" key="6">
    <source>
        <dbReference type="ARBA" id="ARBA00022801"/>
    </source>
</evidence>
<dbReference type="PANTHER" id="PTHR14159:SF0">
    <property type="entry name" value="ATAXIN-3-RELATED"/>
    <property type="match status" value="1"/>
</dbReference>